<feature type="signal peptide" evidence="2">
    <location>
        <begin position="1"/>
        <end position="30"/>
    </location>
</feature>
<keyword evidence="5" id="KW-1185">Reference proteome</keyword>
<gene>
    <name evidence="4" type="ORF">ACHAWU_001578</name>
</gene>
<protein>
    <recommendedName>
        <fullName evidence="3">SET domain-containing protein</fullName>
    </recommendedName>
</protein>
<keyword evidence="2" id="KW-0732">Signal</keyword>
<dbReference type="AlphaFoldDB" id="A0ABD3MIY4"/>
<organism evidence="4 5">
    <name type="scientific">Discostella pseudostelligera</name>
    <dbReference type="NCBI Taxonomy" id="259834"/>
    <lineage>
        <taxon>Eukaryota</taxon>
        <taxon>Sar</taxon>
        <taxon>Stramenopiles</taxon>
        <taxon>Ochrophyta</taxon>
        <taxon>Bacillariophyta</taxon>
        <taxon>Coscinodiscophyceae</taxon>
        <taxon>Thalassiosirophycidae</taxon>
        <taxon>Stephanodiscales</taxon>
        <taxon>Stephanodiscaceae</taxon>
        <taxon>Discostella</taxon>
    </lineage>
</organism>
<sequence length="384" mass="44301">MRKQKASRCIRCICHCLQLFLASLPSCALASASDIIDIDESDIMLLNQPLAQHYFNHEIDFLAHHSMLLGNFHGISTDNATSSSNIDEEIRRLNFLATSLRMELDYMRRLTIMMDNPDETMYSHADESAGSQSYNDTKSESSSNKNTSWRETLARMISNTIRKATWPSWVKALPSEMKSASPIQERKHVVIDYDWVAANGFGRMYRSLNCHNHARDQEKPLYTTEMWRRLWDTFRKSTLFPFPIPDANERTDEPYYVAHSVGKGRGNFASRNITKGSLVHSGHPNTVFFLDAKSWFRFVVGLPKPMACDVMEWAWQQDLTNSGNVVMCLNMDKAVFFNDGEAKNNMEMKETTSLDFYVSRDVEKGEELYYDYGHFEFDTNEMNL</sequence>
<feature type="domain" description="SET" evidence="3">
    <location>
        <begin position="253"/>
        <end position="373"/>
    </location>
</feature>
<evidence type="ECO:0000313" key="4">
    <source>
        <dbReference type="EMBL" id="KAL3762127.1"/>
    </source>
</evidence>
<feature type="region of interest" description="Disordered" evidence="1">
    <location>
        <begin position="121"/>
        <end position="148"/>
    </location>
</feature>
<dbReference type="InterPro" id="IPR001214">
    <property type="entry name" value="SET_dom"/>
</dbReference>
<feature type="chain" id="PRO_5044871127" description="SET domain-containing protein" evidence="2">
    <location>
        <begin position="31"/>
        <end position="384"/>
    </location>
</feature>
<evidence type="ECO:0000256" key="2">
    <source>
        <dbReference type="SAM" id="SignalP"/>
    </source>
</evidence>
<proteinExistence type="predicted"/>
<name>A0ABD3MIY4_9STRA</name>
<reference evidence="4 5" key="1">
    <citation type="submission" date="2024-10" db="EMBL/GenBank/DDBJ databases">
        <title>Updated reference genomes for cyclostephanoid diatoms.</title>
        <authorList>
            <person name="Roberts W.R."/>
            <person name="Alverson A.J."/>
        </authorList>
    </citation>
    <scope>NUCLEOTIDE SEQUENCE [LARGE SCALE GENOMIC DNA]</scope>
    <source>
        <strain evidence="4 5">AJA232-27</strain>
    </source>
</reference>
<dbReference type="Pfam" id="PF00856">
    <property type="entry name" value="SET"/>
    <property type="match status" value="1"/>
</dbReference>
<dbReference type="Gene3D" id="2.170.270.10">
    <property type="entry name" value="SET domain"/>
    <property type="match status" value="1"/>
</dbReference>
<comment type="caution">
    <text evidence="4">The sequence shown here is derived from an EMBL/GenBank/DDBJ whole genome shotgun (WGS) entry which is preliminary data.</text>
</comment>
<dbReference type="InterPro" id="IPR046341">
    <property type="entry name" value="SET_dom_sf"/>
</dbReference>
<dbReference type="PROSITE" id="PS50280">
    <property type="entry name" value="SET"/>
    <property type="match status" value="1"/>
</dbReference>
<dbReference type="Proteomes" id="UP001530293">
    <property type="component" value="Unassembled WGS sequence"/>
</dbReference>
<evidence type="ECO:0000313" key="5">
    <source>
        <dbReference type="Proteomes" id="UP001530293"/>
    </source>
</evidence>
<dbReference type="SUPFAM" id="SSF82199">
    <property type="entry name" value="SET domain"/>
    <property type="match status" value="1"/>
</dbReference>
<accession>A0ABD3MIY4</accession>
<evidence type="ECO:0000259" key="3">
    <source>
        <dbReference type="PROSITE" id="PS50280"/>
    </source>
</evidence>
<dbReference type="EMBL" id="JALLBG020000140">
    <property type="protein sequence ID" value="KAL3762127.1"/>
    <property type="molecule type" value="Genomic_DNA"/>
</dbReference>
<evidence type="ECO:0000256" key="1">
    <source>
        <dbReference type="SAM" id="MobiDB-lite"/>
    </source>
</evidence>